<evidence type="ECO:0000313" key="3">
    <source>
        <dbReference type="Proteomes" id="UP000242682"/>
    </source>
</evidence>
<evidence type="ECO:0000259" key="1">
    <source>
        <dbReference type="Pfam" id="PF11127"/>
    </source>
</evidence>
<dbReference type="Proteomes" id="UP000242682">
    <property type="component" value="Unassembled WGS sequence"/>
</dbReference>
<dbReference type="Pfam" id="PF11127">
    <property type="entry name" value="YgaP-like_TM"/>
    <property type="match status" value="1"/>
</dbReference>
<protein>
    <recommendedName>
        <fullName evidence="1">Inner membrane protein YgaP-like transmembrane domain-containing protein</fullName>
    </recommendedName>
</protein>
<dbReference type="AlphaFoldDB" id="A0A2P8H3I2"/>
<reference evidence="2 3" key="1">
    <citation type="submission" date="2018-03" db="EMBL/GenBank/DDBJ databases">
        <title>Genomic Encyclopedia of Type Strains, Phase III (KMG-III): the genomes of soil and plant-associated and newly described type strains.</title>
        <authorList>
            <person name="Whitman W."/>
        </authorList>
    </citation>
    <scope>NUCLEOTIDE SEQUENCE [LARGE SCALE GENOMIC DNA]</scope>
    <source>
        <strain evidence="2 3">CGMCC 1.12259</strain>
    </source>
</reference>
<proteinExistence type="predicted"/>
<dbReference type="EMBL" id="PYAT01000004">
    <property type="protein sequence ID" value="PSL40767.1"/>
    <property type="molecule type" value="Genomic_DNA"/>
</dbReference>
<gene>
    <name evidence="2" type="ORF">B0H99_104229</name>
</gene>
<dbReference type="InterPro" id="IPR021309">
    <property type="entry name" value="YgaP-like_TM"/>
</dbReference>
<comment type="caution">
    <text evidence="2">The sequence shown here is derived from an EMBL/GenBank/DDBJ whole genome shotgun (WGS) entry which is preliminary data.</text>
</comment>
<keyword evidence="3" id="KW-1185">Reference proteome</keyword>
<sequence length="73" mass="7902">MKQNIGTIDSMVRISCGLTLLAWSIAKMAREKPSGGQLFVSLMGAQKVAEGITRYCPLTDALGMDQKKTRITA</sequence>
<evidence type="ECO:0000313" key="2">
    <source>
        <dbReference type="EMBL" id="PSL40767.1"/>
    </source>
</evidence>
<feature type="domain" description="Inner membrane protein YgaP-like transmembrane" evidence="1">
    <location>
        <begin position="1"/>
        <end position="68"/>
    </location>
</feature>
<dbReference type="OrthoDB" id="5405951at2"/>
<name>A0A2P8H3I2_9BACL</name>
<dbReference type="RefSeq" id="WP_106532977.1">
    <property type="nucleotide sequence ID" value="NZ_PYAT01000004.1"/>
</dbReference>
<accession>A0A2P8H3I2</accession>
<organism evidence="2 3">
    <name type="scientific">Planomicrobium soli</name>
    <dbReference type="NCBI Taxonomy" id="1176648"/>
    <lineage>
        <taxon>Bacteria</taxon>
        <taxon>Bacillati</taxon>
        <taxon>Bacillota</taxon>
        <taxon>Bacilli</taxon>
        <taxon>Bacillales</taxon>
        <taxon>Caryophanaceae</taxon>
        <taxon>Planomicrobium</taxon>
    </lineage>
</organism>